<proteinExistence type="predicted"/>
<sequence length="101" mass="10971">MMMPTASPYPAWFHFGSSSYTTAPYATSGLEGVFPPYPYYLPPSMSWAEPYALTQIHPKTSGSVVDAYWTAFQHASGSPASAAHGREAGSDNDRAPEALHW</sequence>
<dbReference type="EMBL" id="JAQQWE010000002">
    <property type="protein sequence ID" value="KAK7962285.1"/>
    <property type="molecule type" value="Genomic_DNA"/>
</dbReference>
<evidence type="ECO:0000313" key="3">
    <source>
        <dbReference type="Proteomes" id="UP001391051"/>
    </source>
</evidence>
<dbReference type="GeneID" id="92072394"/>
<accession>A0ABR1QQR0</accession>
<feature type="region of interest" description="Disordered" evidence="1">
    <location>
        <begin position="77"/>
        <end position="101"/>
    </location>
</feature>
<feature type="compositionally biased region" description="Basic and acidic residues" evidence="1">
    <location>
        <begin position="84"/>
        <end position="101"/>
    </location>
</feature>
<evidence type="ECO:0000313" key="2">
    <source>
        <dbReference type="EMBL" id="KAK7962285.1"/>
    </source>
</evidence>
<dbReference type="RefSeq" id="XP_066704396.1">
    <property type="nucleotide sequence ID" value="XM_066839332.1"/>
</dbReference>
<name>A0ABR1QQR0_9PEZI</name>
<gene>
    <name evidence="2" type="ORF">PG986_003110</name>
</gene>
<comment type="caution">
    <text evidence="2">The sequence shown here is derived from an EMBL/GenBank/DDBJ whole genome shotgun (WGS) entry which is preliminary data.</text>
</comment>
<evidence type="ECO:0000256" key="1">
    <source>
        <dbReference type="SAM" id="MobiDB-lite"/>
    </source>
</evidence>
<protein>
    <submittedName>
        <fullName evidence="2">Uncharacterized protein</fullName>
    </submittedName>
</protein>
<reference evidence="2 3" key="1">
    <citation type="submission" date="2023-01" db="EMBL/GenBank/DDBJ databases">
        <title>Analysis of 21 Apiospora genomes using comparative genomics revels a genus with tremendous synthesis potential of carbohydrate active enzymes and secondary metabolites.</title>
        <authorList>
            <person name="Sorensen T."/>
        </authorList>
    </citation>
    <scope>NUCLEOTIDE SEQUENCE [LARGE SCALE GENOMIC DNA]</scope>
    <source>
        <strain evidence="2 3">CBS 24483</strain>
    </source>
</reference>
<dbReference type="Proteomes" id="UP001391051">
    <property type="component" value="Unassembled WGS sequence"/>
</dbReference>
<organism evidence="2 3">
    <name type="scientific">Apiospora aurea</name>
    <dbReference type="NCBI Taxonomy" id="335848"/>
    <lineage>
        <taxon>Eukaryota</taxon>
        <taxon>Fungi</taxon>
        <taxon>Dikarya</taxon>
        <taxon>Ascomycota</taxon>
        <taxon>Pezizomycotina</taxon>
        <taxon>Sordariomycetes</taxon>
        <taxon>Xylariomycetidae</taxon>
        <taxon>Amphisphaeriales</taxon>
        <taxon>Apiosporaceae</taxon>
        <taxon>Apiospora</taxon>
    </lineage>
</organism>
<keyword evidence="3" id="KW-1185">Reference proteome</keyword>